<protein>
    <submittedName>
        <fullName evidence="1">Uncharacterized protein</fullName>
    </submittedName>
</protein>
<organism evidence="1 2">
    <name type="scientific">Lysobacter enzymogenes</name>
    <dbReference type="NCBI Taxonomy" id="69"/>
    <lineage>
        <taxon>Bacteria</taxon>
        <taxon>Pseudomonadati</taxon>
        <taxon>Pseudomonadota</taxon>
        <taxon>Gammaproteobacteria</taxon>
        <taxon>Lysobacterales</taxon>
        <taxon>Lysobacteraceae</taxon>
        <taxon>Lysobacter</taxon>
    </lineage>
</organism>
<evidence type="ECO:0000313" key="2">
    <source>
        <dbReference type="Proteomes" id="UP000218824"/>
    </source>
</evidence>
<dbReference type="EMBL" id="AP014940">
    <property type="protein sequence ID" value="BAV99418.1"/>
    <property type="molecule type" value="Genomic_DNA"/>
</dbReference>
<dbReference type="RefSeq" id="WP_131204219.1">
    <property type="nucleotide sequence ID" value="NZ_AP014940.1"/>
</dbReference>
<accession>A0AAU9APU8</accession>
<dbReference type="GeneID" id="83066731"/>
<dbReference type="AlphaFoldDB" id="A0AAU9APU8"/>
<gene>
    <name evidence="1" type="ORF">LEN_3931</name>
</gene>
<name>A0AAU9APU8_LYSEN</name>
<dbReference type="Proteomes" id="UP000218824">
    <property type="component" value="Chromosome"/>
</dbReference>
<dbReference type="KEGG" id="lem:LEN_3931"/>
<evidence type="ECO:0000313" key="1">
    <source>
        <dbReference type="EMBL" id="BAV99418.1"/>
    </source>
</evidence>
<sequence length="166" mass="18049">MRIVRQAVLIGVSLALSLGVQSKEVTDAAQFIKASPASDSIEFKSTKRNQSAEYCPDNTCEVVRARGSVSAAEFKKFYAAYLFYVSSYNYLTNWRADNEAQSQARDILSSLKGNSCGASSADYVKCSLKTFIQKNGVTGSFVRHDEGTKGATAFSPLEEVAKSQSK</sequence>
<reference evidence="1 2" key="1">
    <citation type="journal article" date="2017" name="DNA Res.">
        <title>Complete genome sequence and expression profile of the commercial lytic enzyme producer Lysobacter enzymogenes M497-1.</title>
        <authorList>
            <person name="Takami H."/>
            <person name="Toyoda A."/>
            <person name="Uchiyama I."/>
            <person name="Itoh T."/>
            <person name="Takaki Y."/>
            <person name="Arai W."/>
            <person name="Nishi S."/>
            <person name="Kawai M."/>
            <person name="Shinya K."/>
            <person name="Ikeda H."/>
        </authorList>
    </citation>
    <scope>NUCLEOTIDE SEQUENCE [LARGE SCALE GENOMIC DNA]</scope>
    <source>
        <strain evidence="1 2">M497-1</strain>
    </source>
</reference>
<proteinExistence type="predicted"/>